<dbReference type="PANTHER" id="PTHR21224">
    <property type="entry name" value="INTEGRATOR COMPLEX SUBUNIT 1"/>
    <property type="match status" value="1"/>
</dbReference>
<name>A0A0B6ZDP1_9EUPU</name>
<dbReference type="EMBL" id="HACG01019682">
    <property type="protein sequence ID" value="CEK66547.1"/>
    <property type="molecule type" value="Transcribed_RNA"/>
</dbReference>
<reference evidence="2" key="1">
    <citation type="submission" date="2014-12" db="EMBL/GenBank/DDBJ databases">
        <title>Insight into the proteome of Arion vulgaris.</title>
        <authorList>
            <person name="Aradska J."/>
            <person name="Bulat T."/>
            <person name="Smidak R."/>
            <person name="Sarate P."/>
            <person name="Gangsoo J."/>
            <person name="Sialana F."/>
            <person name="Bilban M."/>
            <person name="Lubec G."/>
        </authorList>
    </citation>
    <scope>NUCLEOTIDE SEQUENCE</scope>
    <source>
        <tissue evidence="2">Skin</tissue>
    </source>
</reference>
<dbReference type="GO" id="GO:0032039">
    <property type="term" value="C:integrator complex"/>
    <property type="evidence" value="ECO:0007669"/>
    <property type="project" value="InterPro"/>
</dbReference>
<gene>
    <name evidence="2" type="primary">ORF59284</name>
</gene>
<accession>A0A0B6ZDP1</accession>
<dbReference type="GO" id="GO:0034474">
    <property type="term" value="P:U2 snRNA 3'-end processing"/>
    <property type="evidence" value="ECO:0007669"/>
    <property type="project" value="InterPro"/>
</dbReference>
<organism evidence="2">
    <name type="scientific">Arion vulgaris</name>
    <dbReference type="NCBI Taxonomy" id="1028688"/>
    <lineage>
        <taxon>Eukaryota</taxon>
        <taxon>Metazoa</taxon>
        <taxon>Spiralia</taxon>
        <taxon>Lophotrochozoa</taxon>
        <taxon>Mollusca</taxon>
        <taxon>Gastropoda</taxon>
        <taxon>Heterobranchia</taxon>
        <taxon>Euthyneura</taxon>
        <taxon>Panpulmonata</taxon>
        <taxon>Eupulmonata</taxon>
        <taxon>Stylommatophora</taxon>
        <taxon>Helicina</taxon>
        <taxon>Arionoidea</taxon>
        <taxon>Arionidae</taxon>
        <taxon>Arion</taxon>
    </lineage>
</organism>
<dbReference type="AlphaFoldDB" id="A0A0B6ZDP1"/>
<dbReference type="PANTHER" id="PTHR21224:SF1">
    <property type="entry name" value="INTEGRATOR COMPLEX SUBUNIT 1"/>
    <property type="match status" value="1"/>
</dbReference>
<evidence type="ECO:0000313" key="2">
    <source>
        <dbReference type="EMBL" id="CEK66547.1"/>
    </source>
</evidence>
<feature type="non-terminal residue" evidence="2">
    <location>
        <position position="362"/>
    </location>
</feature>
<feature type="domain" description="Integrator complex subunit 1 INTS2-binding" evidence="1">
    <location>
        <begin position="1"/>
        <end position="230"/>
    </location>
</feature>
<dbReference type="InterPro" id="IPR053966">
    <property type="entry name" value="INTS1_INTS2-bd"/>
</dbReference>
<dbReference type="Pfam" id="PF22929">
    <property type="entry name" value="INTS1_INTS2-bd"/>
    <property type="match status" value="1"/>
</dbReference>
<proteinExistence type="predicted"/>
<evidence type="ECO:0000259" key="1">
    <source>
        <dbReference type="Pfam" id="PF22929"/>
    </source>
</evidence>
<dbReference type="InterPro" id="IPR038902">
    <property type="entry name" value="INTS1"/>
</dbReference>
<sequence length="362" mass="40380">NDLALDIAQLLVERTSVVNFILPDLAAKSTEKTKDQFYCLSAFIKLFVTYMRNARNEDKDTFSWSNTQDQILLQWETGQSATVHVLVVHAMIVLLTYGRPNDNANDPETQLYNELFNMWIQDNNRMPSGFLLDTSEEALLLPDWLKLRMLRSSDDKLVSAALMEVEPTQLVLFVQSFGIPVSSISHLLSALDQAVINDPVTMSQAVVDPSYMANLVDIQHERGAVGGQAFYSMLTQGKEAAKPEEIGKTDEEVPTQDVWNVKDTREVILPNSMDKLARLLDQIFSDTTGSESGSARLFQCVLQTASTDKVKAATIIKAMDSLLSSSKREAFAQKVYTATFRSCPILKVLIAKHPDLRGDILP</sequence>
<feature type="non-terminal residue" evidence="2">
    <location>
        <position position="1"/>
    </location>
</feature>
<protein>
    <recommendedName>
        <fullName evidence="1">Integrator complex subunit 1 INTS2-binding domain-containing protein</fullName>
    </recommendedName>
</protein>